<sequence length="170" mass="19918">MSRPRSGSSRRSPLHPHTHLQPHTIYHRYRPNQPSHPQYSLTIDHHSYPPHKPTTHSRRNPLFLLPTQHSLHRHRHPYPALARHQISLRHPPQNHNHPILLPPYIIPRPVPLPRLHRTPIPFSRLLFHPYLSLFHPLLRPISPPVSMSRLPLLPTPPSPSQILHDTINPF</sequence>
<comment type="caution">
    <text evidence="2">The sequence shown here is derived from an EMBL/GenBank/DDBJ whole genome shotgun (WGS) entry which is preliminary data.</text>
</comment>
<dbReference type="EMBL" id="JAWZYT010000531">
    <property type="protein sequence ID" value="KAK4322244.1"/>
    <property type="molecule type" value="Genomic_DNA"/>
</dbReference>
<dbReference type="AlphaFoldDB" id="A0AAE1Q9E2"/>
<feature type="compositionally biased region" description="Low complexity" evidence="1">
    <location>
        <begin position="1"/>
        <end position="11"/>
    </location>
</feature>
<protein>
    <submittedName>
        <fullName evidence="2">Uncharacterized protein</fullName>
    </submittedName>
</protein>
<keyword evidence="3" id="KW-1185">Reference proteome</keyword>
<evidence type="ECO:0000313" key="2">
    <source>
        <dbReference type="EMBL" id="KAK4322244.1"/>
    </source>
</evidence>
<feature type="compositionally biased region" description="Polar residues" evidence="1">
    <location>
        <begin position="32"/>
        <end position="41"/>
    </location>
</feature>
<reference evidence="2" key="1">
    <citation type="submission" date="2023-11" db="EMBL/GenBank/DDBJ databases">
        <title>Genome assemblies of two species of porcelain crab, Petrolisthes cinctipes and Petrolisthes manimaculis (Anomura: Porcellanidae).</title>
        <authorList>
            <person name="Angst P."/>
        </authorList>
    </citation>
    <scope>NUCLEOTIDE SEQUENCE</scope>
    <source>
        <strain evidence="2">PB745_02</strain>
        <tissue evidence="2">Gill</tissue>
    </source>
</reference>
<evidence type="ECO:0000256" key="1">
    <source>
        <dbReference type="SAM" id="MobiDB-lite"/>
    </source>
</evidence>
<feature type="region of interest" description="Disordered" evidence="1">
    <location>
        <begin position="1"/>
        <end position="60"/>
    </location>
</feature>
<dbReference type="Proteomes" id="UP001292094">
    <property type="component" value="Unassembled WGS sequence"/>
</dbReference>
<proteinExistence type="predicted"/>
<organism evidence="2 3">
    <name type="scientific">Petrolisthes manimaculis</name>
    <dbReference type="NCBI Taxonomy" id="1843537"/>
    <lineage>
        <taxon>Eukaryota</taxon>
        <taxon>Metazoa</taxon>
        <taxon>Ecdysozoa</taxon>
        <taxon>Arthropoda</taxon>
        <taxon>Crustacea</taxon>
        <taxon>Multicrustacea</taxon>
        <taxon>Malacostraca</taxon>
        <taxon>Eumalacostraca</taxon>
        <taxon>Eucarida</taxon>
        <taxon>Decapoda</taxon>
        <taxon>Pleocyemata</taxon>
        <taxon>Anomura</taxon>
        <taxon>Galatheoidea</taxon>
        <taxon>Porcellanidae</taxon>
        <taxon>Petrolisthes</taxon>
    </lineage>
</organism>
<evidence type="ECO:0000313" key="3">
    <source>
        <dbReference type="Proteomes" id="UP001292094"/>
    </source>
</evidence>
<gene>
    <name evidence="2" type="ORF">Pmani_007040</name>
</gene>
<accession>A0AAE1Q9E2</accession>
<name>A0AAE1Q9E2_9EUCA</name>
<feature type="compositionally biased region" description="Basic residues" evidence="1">
    <location>
        <begin position="12"/>
        <end position="30"/>
    </location>
</feature>